<dbReference type="SUPFAM" id="SSF53474">
    <property type="entry name" value="alpha/beta-Hydrolases"/>
    <property type="match status" value="1"/>
</dbReference>
<dbReference type="PANTHER" id="PTHR48081:SF30">
    <property type="entry name" value="ACETYL-HYDROLASE LIPR-RELATED"/>
    <property type="match status" value="1"/>
</dbReference>
<dbReference type="PROSITE" id="PS01173">
    <property type="entry name" value="LIPASE_GDXG_HIS"/>
    <property type="match status" value="1"/>
</dbReference>
<dbReference type="InterPro" id="IPR050300">
    <property type="entry name" value="GDXG_lipolytic_enzyme"/>
</dbReference>
<dbReference type="InterPro" id="IPR029058">
    <property type="entry name" value="AB_hydrolase_fold"/>
</dbReference>
<dbReference type="InterPro" id="IPR013094">
    <property type="entry name" value="AB_hydrolase_3"/>
</dbReference>
<proteinExistence type="inferred from homology"/>
<dbReference type="GO" id="GO:0004806">
    <property type="term" value="F:triacylglycerol lipase activity"/>
    <property type="evidence" value="ECO:0007669"/>
    <property type="project" value="TreeGrafter"/>
</dbReference>
<organism evidence="4">
    <name type="scientific">uncultured organism</name>
    <dbReference type="NCBI Taxonomy" id="155900"/>
    <lineage>
        <taxon>unclassified sequences</taxon>
        <taxon>environmental samples</taxon>
    </lineage>
</organism>
<evidence type="ECO:0000256" key="1">
    <source>
        <dbReference type="ARBA" id="ARBA00010515"/>
    </source>
</evidence>
<keyword evidence="2" id="KW-0378">Hydrolase</keyword>
<dbReference type="InterPro" id="IPR002168">
    <property type="entry name" value="Lipase_GDXG_HIS_AS"/>
</dbReference>
<dbReference type="EMBL" id="HQ156904">
    <property type="protein sequence ID" value="AEM45113.1"/>
    <property type="molecule type" value="Genomic_DNA"/>
</dbReference>
<dbReference type="Gene3D" id="3.40.50.1820">
    <property type="entry name" value="alpha/beta hydrolase"/>
    <property type="match status" value="1"/>
</dbReference>
<dbReference type="AlphaFoldDB" id="G3CRD0"/>
<dbReference type="Pfam" id="PF07859">
    <property type="entry name" value="Abhydrolase_3"/>
    <property type="match status" value="1"/>
</dbReference>
<sequence>MCRRSAKLFCRGESMSQQQLQQIIQMLKAQPIAGRPTVQETRTNFEQMTTLFPVAADIKCEPVSAGGVKAEWVTAPGADAGRAVLYLHGGGYVIGSINTHRDLASRISRTAKARVLLIEYRLAPEHPFPAAVEDSVAAYRWMLAQGLKPARIAVAGDSAGGGLTVATLVAIRDAKLATPGAGVCLSPWTDLEGLGDSMKSKASVDPMVNKEALLEMAKHYLAGKDARSPLAAPLYADLAGLPPLLIQVGTAETLLDDSTRIAERARKAGVKVTLEPWENMIHVFQVFAPMLDEGQQAIDKIGEFVRANAA</sequence>
<evidence type="ECO:0000259" key="3">
    <source>
        <dbReference type="Pfam" id="PF07859"/>
    </source>
</evidence>
<comment type="similarity">
    <text evidence="1">Belongs to the 'GDXG' lipolytic enzyme family.</text>
</comment>
<dbReference type="PROSITE" id="PS01174">
    <property type="entry name" value="LIPASE_GDXG_SER"/>
    <property type="match status" value="1"/>
</dbReference>
<dbReference type="PANTHER" id="PTHR48081">
    <property type="entry name" value="AB HYDROLASE SUPERFAMILY PROTEIN C4A8.06C"/>
    <property type="match status" value="1"/>
</dbReference>
<dbReference type="ESTHER" id="9zzzz-g3crd0">
    <property type="family name" value="Hormone-sensitive_lipase_like"/>
</dbReference>
<evidence type="ECO:0000256" key="2">
    <source>
        <dbReference type="ARBA" id="ARBA00022801"/>
    </source>
</evidence>
<accession>G3CRD0</accession>
<feature type="domain" description="Alpha/beta hydrolase fold-3" evidence="3">
    <location>
        <begin position="84"/>
        <end position="285"/>
    </location>
</feature>
<name>G3CRD0_9ZZZZ</name>
<reference evidence="4" key="1">
    <citation type="journal article" date="2011" name="FEMS Microbiol. Ecol.">
        <title>Identification of novel lipolytic genes and gene families by screening of metagenomic libraries derived from soil samples of the German Biodiversity Exploratories.</title>
        <authorList>
            <person name="Nacke H."/>
            <person name="Will C."/>
            <person name="Herzog S."/>
            <person name="Nowka B."/>
            <person name="Engelhaupt M."/>
            <person name="Daniel R."/>
        </authorList>
    </citation>
    <scope>NUCLEOTIDE SEQUENCE</scope>
</reference>
<protein>
    <recommendedName>
        <fullName evidence="3">Alpha/beta hydrolase fold-3 domain-containing protein</fullName>
    </recommendedName>
</protein>
<evidence type="ECO:0000313" key="4">
    <source>
        <dbReference type="EMBL" id="AEM45113.1"/>
    </source>
</evidence>
<dbReference type="InterPro" id="IPR033140">
    <property type="entry name" value="Lipase_GDXG_put_SER_AS"/>
</dbReference>